<feature type="transmembrane region" description="Helical" evidence="7">
    <location>
        <begin position="388"/>
        <end position="409"/>
    </location>
</feature>
<keyword evidence="2" id="KW-1003">Cell membrane</keyword>
<feature type="transmembrane region" description="Helical" evidence="7">
    <location>
        <begin position="178"/>
        <end position="197"/>
    </location>
</feature>
<sequence length="418" mass="46364">MSIIKNSVWNLFGYAIPTLIAIPSLGFLARGLGPEGFGVYTIAIALVGYAGIFDVGLTRSVIREIAIHRDNHHERTKVISTSTSFLVLFSCFGAFLLLIFSDGIVNYLKISGVEHSDIQLAFKLLAICIPLFILNQLWSAILEGDEKFGIVNIQKSISSSCIAGIPAIFVFYSATLSAAVAGLIFARVISILVSAYYVRNDIKISGVHFCYKTFKRLFFFGGWMTVSNIISPVMVYFDRFIVSNIMGADKVAFYSAPAEVILKLGIIPAAIGRAVFPRLSNIKDFKEFKRNVNKSLLLMFLICLPVIIIGLLYSGLVLKIWFGENYQINSFNILNVLLIGFIFNALAMIPFSAIQALGKSKITALIHCAELVPYLALLYFMVEKYGLLGAAISWSIRVILDALLLQWLYTRMCSVYEN</sequence>
<feature type="transmembrane region" description="Helical" evidence="7">
    <location>
        <begin position="364"/>
        <end position="382"/>
    </location>
</feature>
<protein>
    <recommendedName>
        <fullName evidence="6">Putative O-antigen transporter</fullName>
    </recommendedName>
</protein>
<feature type="transmembrane region" description="Helical" evidence="7">
    <location>
        <begin position="296"/>
        <end position="321"/>
    </location>
</feature>
<feature type="transmembrane region" description="Helical" evidence="7">
    <location>
        <begin position="120"/>
        <end position="141"/>
    </location>
</feature>
<dbReference type="PANTHER" id="PTHR30250">
    <property type="entry name" value="PST FAMILY PREDICTED COLANIC ACID TRANSPORTER"/>
    <property type="match status" value="1"/>
</dbReference>
<feature type="transmembrane region" description="Helical" evidence="7">
    <location>
        <begin position="153"/>
        <end position="172"/>
    </location>
</feature>
<dbReference type="GO" id="GO:0005886">
    <property type="term" value="C:plasma membrane"/>
    <property type="evidence" value="ECO:0007669"/>
    <property type="project" value="UniProtKB-SubCell"/>
</dbReference>
<organism evidence="8">
    <name type="scientific">Escherichia coli</name>
    <dbReference type="NCBI Taxonomy" id="562"/>
    <lineage>
        <taxon>Bacteria</taxon>
        <taxon>Pseudomonadati</taxon>
        <taxon>Pseudomonadota</taxon>
        <taxon>Gammaproteobacteria</taxon>
        <taxon>Enterobacterales</taxon>
        <taxon>Enterobacteriaceae</taxon>
        <taxon>Escherichia</taxon>
    </lineage>
</organism>
<dbReference type="RefSeq" id="WP_094318872.1">
    <property type="nucleotide sequence ID" value="NZ_CP047662.1"/>
</dbReference>
<gene>
    <name evidence="8" type="primary">wzx</name>
</gene>
<dbReference type="Pfam" id="PF01943">
    <property type="entry name" value="Polysacc_synt"/>
    <property type="match status" value="1"/>
</dbReference>
<accession>A0A0A8J898</accession>
<evidence type="ECO:0000256" key="1">
    <source>
        <dbReference type="ARBA" id="ARBA00004651"/>
    </source>
</evidence>
<keyword evidence="5 7" id="KW-0472">Membrane</keyword>
<comment type="subcellular location">
    <subcellularLocation>
        <location evidence="1">Cell membrane</location>
        <topology evidence="1">Multi-pass membrane protein</topology>
    </subcellularLocation>
</comment>
<proteinExistence type="predicted"/>
<feature type="transmembrane region" description="Helical" evidence="7">
    <location>
        <begin position="217"/>
        <end position="237"/>
    </location>
</feature>
<evidence type="ECO:0000256" key="2">
    <source>
        <dbReference type="ARBA" id="ARBA00022475"/>
    </source>
</evidence>
<dbReference type="InterPro" id="IPR002797">
    <property type="entry name" value="Polysacc_synth"/>
</dbReference>
<evidence type="ECO:0000256" key="7">
    <source>
        <dbReference type="SAM" id="Phobius"/>
    </source>
</evidence>
<reference evidence="8" key="1">
    <citation type="journal article" date="2014" name="DNA Res.">
        <title>A complete view of the genetic diversity of the Escherichia coli O-antigen biosynthesis gene cluster.</title>
        <authorList>
            <person name="Iguchi A."/>
            <person name="Iyoda S."/>
            <person name="Kikuchi T."/>
            <person name="Ogura Y."/>
            <person name="Katsura K."/>
            <person name="Ohnishi M."/>
            <person name="Hayashi T."/>
            <person name="Thomson N.R."/>
        </authorList>
    </citation>
    <scope>NUCLEOTIDE SEQUENCE</scope>
    <source>
        <strain evidence="8">Coli Pecs</strain>
    </source>
</reference>
<dbReference type="AlphaFoldDB" id="A0A0A8J898"/>
<dbReference type="CDD" id="cd13128">
    <property type="entry name" value="MATE_Wzx_like"/>
    <property type="match status" value="1"/>
</dbReference>
<evidence type="ECO:0000256" key="3">
    <source>
        <dbReference type="ARBA" id="ARBA00022692"/>
    </source>
</evidence>
<feature type="transmembrane region" description="Helical" evidence="7">
    <location>
        <begin position="257"/>
        <end position="276"/>
    </location>
</feature>
<evidence type="ECO:0000256" key="6">
    <source>
        <dbReference type="ARBA" id="ARBA00049738"/>
    </source>
</evidence>
<feature type="transmembrane region" description="Helical" evidence="7">
    <location>
        <begin position="37"/>
        <end position="57"/>
    </location>
</feature>
<dbReference type="InterPro" id="IPR050833">
    <property type="entry name" value="Poly_Biosynth_Transport"/>
</dbReference>
<feature type="transmembrane region" description="Helical" evidence="7">
    <location>
        <begin position="12"/>
        <end position="31"/>
    </location>
</feature>
<keyword evidence="4 7" id="KW-1133">Transmembrane helix</keyword>
<evidence type="ECO:0000256" key="5">
    <source>
        <dbReference type="ARBA" id="ARBA00023136"/>
    </source>
</evidence>
<keyword evidence="3 7" id="KW-0812">Transmembrane</keyword>
<evidence type="ECO:0000313" key="8">
    <source>
        <dbReference type="EMBL" id="BAQ02272.1"/>
    </source>
</evidence>
<dbReference type="EMBL" id="AB972422">
    <property type="protein sequence ID" value="BAQ02272.1"/>
    <property type="molecule type" value="Genomic_DNA"/>
</dbReference>
<name>A0A0A8J898_ECOLX</name>
<feature type="transmembrane region" description="Helical" evidence="7">
    <location>
        <begin position="78"/>
        <end position="100"/>
    </location>
</feature>
<dbReference type="PANTHER" id="PTHR30250:SF11">
    <property type="entry name" value="O-ANTIGEN TRANSPORTER-RELATED"/>
    <property type="match status" value="1"/>
</dbReference>
<evidence type="ECO:0000256" key="4">
    <source>
        <dbReference type="ARBA" id="ARBA00022989"/>
    </source>
</evidence>
<feature type="transmembrane region" description="Helical" evidence="7">
    <location>
        <begin position="333"/>
        <end position="357"/>
    </location>
</feature>